<name>A0ABQ2AD50_9MICC</name>
<dbReference type="EMBL" id="BMFW01000001">
    <property type="protein sequence ID" value="GGH89746.1"/>
    <property type="molecule type" value="Genomic_DNA"/>
</dbReference>
<sequence length="93" mass="10244">MRPPLVIPTLAAITPAARPSRRILARVAVALSVWGVLTATLRVLFRRRASRRKVAQAMPSTVRPIPRSRVRNAALVLNAMPVTNRTSTGRRGR</sequence>
<gene>
    <name evidence="2" type="ORF">GCM10007170_01890</name>
</gene>
<proteinExistence type="predicted"/>
<organism evidence="2 3">
    <name type="scientific">Arthrobacter liuii</name>
    <dbReference type="NCBI Taxonomy" id="1476996"/>
    <lineage>
        <taxon>Bacteria</taxon>
        <taxon>Bacillati</taxon>
        <taxon>Actinomycetota</taxon>
        <taxon>Actinomycetes</taxon>
        <taxon>Micrococcales</taxon>
        <taxon>Micrococcaceae</taxon>
        <taxon>Arthrobacter</taxon>
    </lineage>
</organism>
<keyword evidence="3" id="KW-1185">Reference proteome</keyword>
<keyword evidence="1" id="KW-1133">Transmembrane helix</keyword>
<feature type="transmembrane region" description="Helical" evidence="1">
    <location>
        <begin position="23"/>
        <end position="45"/>
    </location>
</feature>
<evidence type="ECO:0000313" key="2">
    <source>
        <dbReference type="EMBL" id="GGH89746.1"/>
    </source>
</evidence>
<comment type="caution">
    <text evidence="2">The sequence shown here is derived from an EMBL/GenBank/DDBJ whole genome shotgun (WGS) entry which is preliminary data.</text>
</comment>
<evidence type="ECO:0000256" key="1">
    <source>
        <dbReference type="SAM" id="Phobius"/>
    </source>
</evidence>
<keyword evidence="1" id="KW-0812">Transmembrane</keyword>
<keyword evidence="1" id="KW-0472">Membrane</keyword>
<reference evidence="3" key="1">
    <citation type="journal article" date="2019" name="Int. J. Syst. Evol. Microbiol.">
        <title>The Global Catalogue of Microorganisms (GCM) 10K type strain sequencing project: providing services to taxonomists for standard genome sequencing and annotation.</title>
        <authorList>
            <consortium name="The Broad Institute Genomics Platform"/>
            <consortium name="The Broad Institute Genome Sequencing Center for Infectious Disease"/>
            <person name="Wu L."/>
            <person name="Ma J."/>
        </authorList>
    </citation>
    <scope>NUCLEOTIDE SEQUENCE [LARGE SCALE GENOMIC DNA]</scope>
    <source>
        <strain evidence="3">CGMCC 1.12778</strain>
    </source>
</reference>
<accession>A0ABQ2AD50</accession>
<protein>
    <submittedName>
        <fullName evidence="2">Uncharacterized protein</fullName>
    </submittedName>
</protein>
<dbReference type="Proteomes" id="UP000643279">
    <property type="component" value="Unassembled WGS sequence"/>
</dbReference>
<evidence type="ECO:0000313" key="3">
    <source>
        <dbReference type="Proteomes" id="UP000643279"/>
    </source>
</evidence>